<reference evidence="4" key="1">
    <citation type="journal article" date="2019" name="Microbiology">
        <title>Complete Genome Sequence of an Uncultured Bacterium of the Candidate Phylum Bipolaricaulota.</title>
        <authorList>
            <person name="Kadnikov V.V."/>
            <person name="Mardanov A.V."/>
            <person name="Beletsky A.V."/>
            <person name="Frank Y.A."/>
            <person name="Karnachuk O.V."/>
            <person name="Ravin N.V."/>
        </authorList>
    </citation>
    <scope>NUCLEOTIDE SEQUENCE [LARGE SCALE GENOMIC DNA]</scope>
</reference>
<gene>
    <name evidence="3" type="ORF">SYNTR_1175</name>
</gene>
<evidence type="ECO:0000313" key="4">
    <source>
        <dbReference type="Proteomes" id="UP000426444"/>
    </source>
</evidence>
<proteinExistence type="predicted"/>
<feature type="coiled-coil region" evidence="1">
    <location>
        <begin position="56"/>
        <end position="100"/>
    </location>
</feature>
<evidence type="ECO:0000313" key="3">
    <source>
        <dbReference type="EMBL" id="QGT99768.1"/>
    </source>
</evidence>
<organism evidence="3 4">
    <name type="scientific">Candidatus Syntrophocurvum alkaliphilum</name>
    <dbReference type="NCBI Taxonomy" id="2293317"/>
    <lineage>
        <taxon>Bacteria</taxon>
        <taxon>Bacillati</taxon>
        <taxon>Bacillota</taxon>
        <taxon>Clostridia</taxon>
        <taxon>Eubacteriales</taxon>
        <taxon>Syntrophomonadaceae</taxon>
        <taxon>Candidatus Syntrophocurvum</taxon>
    </lineage>
</organism>
<evidence type="ECO:0000256" key="2">
    <source>
        <dbReference type="SAM" id="MobiDB-lite"/>
    </source>
</evidence>
<feature type="compositionally biased region" description="Polar residues" evidence="2">
    <location>
        <begin position="32"/>
        <end position="48"/>
    </location>
</feature>
<evidence type="ECO:0000256" key="1">
    <source>
        <dbReference type="SAM" id="Coils"/>
    </source>
</evidence>
<keyword evidence="1" id="KW-0175">Coiled coil</keyword>
<name>A0A6I6DAB8_9FIRM</name>
<protein>
    <submittedName>
        <fullName evidence="3">Uncharacterized protein</fullName>
    </submittedName>
</protein>
<keyword evidence="4" id="KW-1185">Reference proteome</keyword>
<accession>A0A6I6DAB8</accession>
<sequence>MTQKKRMGKDPFEQLEWIQDSRDPNIEKNLASKVQTENTSQEKASKTSIEINNNQQEQILSLLNELNDKLKSFEKQEKEVAQLREEISALKKQLEHDMMLIKNPWMIWFPWAIFKK</sequence>
<dbReference type="EMBL" id="CP046457">
    <property type="protein sequence ID" value="QGT99768.1"/>
    <property type="molecule type" value="Genomic_DNA"/>
</dbReference>
<dbReference type="Proteomes" id="UP000426444">
    <property type="component" value="Chromosome"/>
</dbReference>
<dbReference type="KEGG" id="salq:SYNTR_1175"/>
<feature type="region of interest" description="Disordered" evidence="2">
    <location>
        <begin position="26"/>
        <end position="48"/>
    </location>
</feature>
<dbReference type="RefSeq" id="WP_156203629.1">
    <property type="nucleotide sequence ID" value="NZ_CP046457.1"/>
</dbReference>
<dbReference type="AlphaFoldDB" id="A0A6I6DAB8"/>